<organism evidence="1 2">
    <name type="scientific">Portunus trituberculatus</name>
    <name type="common">Swimming crab</name>
    <name type="synonym">Neptunus trituberculatus</name>
    <dbReference type="NCBI Taxonomy" id="210409"/>
    <lineage>
        <taxon>Eukaryota</taxon>
        <taxon>Metazoa</taxon>
        <taxon>Ecdysozoa</taxon>
        <taxon>Arthropoda</taxon>
        <taxon>Crustacea</taxon>
        <taxon>Multicrustacea</taxon>
        <taxon>Malacostraca</taxon>
        <taxon>Eumalacostraca</taxon>
        <taxon>Eucarida</taxon>
        <taxon>Decapoda</taxon>
        <taxon>Pleocyemata</taxon>
        <taxon>Brachyura</taxon>
        <taxon>Eubrachyura</taxon>
        <taxon>Portunoidea</taxon>
        <taxon>Portunidae</taxon>
        <taxon>Portuninae</taxon>
        <taxon>Portunus</taxon>
    </lineage>
</organism>
<sequence length="68" mass="8031">MWWDLNLRVNVCLIPRSPPYPLRYREEARTVPPDRGVRKTLVLAFGNRYPEWMPFLTSDRGRDSNPSA</sequence>
<comment type="caution">
    <text evidence="1">The sequence shown here is derived from an EMBL/GenBank/DDBJ whole genome shotgun (WGS) entry which is preliminary data.</text>
</comment>
<evidence type="ECO:0000313" key="2">
    <source>
        <dbReference type="Proteomes" id="UP000324222"/>
    </source>
</evidence>
<evidence type="ECO:0000313" key="1">
    <source>
        <dbReference type="EMBL" id="MPC66384.1"/>
    </source>
</evidence>
<dbReference type="EMBL" id="VSRR010024684">
    <property type="protein sequence ID" value="MPC66384.1"/>
    <property type="molecule type" value="Genomic_DNA"/>
</dbReference>
<dbReference type="Proteomes" id="UP000324222">
    <property type="component" value="Unassembled WGS sequence"/>
</dbReference>
<gene>
    <name evidence="1" type="ORF">E2C01_060531</name>
</gene>
<protein>
    <submittedName>
        <fullName evidence="1">Uncharacterized protein</fullName>
    </submittedName>
</protein>
<name>A0A5B7HCC7_PORTR</name>
<accession>A0A5B7HCC7</accession>
<keyword evidence="2" id="KW-1185">Reference proteome</keyword>
<proteinExistence type="predicted"/>
<reference evidence="1 2" key="1">
    <citation type="submission" date="2019-05" db="EMBL/GenBank/DDBJ databases">
        <title>Another draft genome of Portunus trituberculatus and its Hox gene families provides insights of decapod evolution.</title>
        <authorList>
            <person name="Jeong J.-H."/>
            <person name="Song I."/>
            <person name="Kim S."/>
            <person name="Choi T."/>
            <person name="Kim D."/>
            <person name="Ryu S."/>
            <person name="Kim W."/>
        </authorList>
    </citation>
    <scope>NUCLEOTIDE SEQUENCE [LARGE SCALE GENOMIC DNA]</scope>
    <source>
        <tissue evidence="1">Muscle</tissue>
    </source>
</reference>
<dbReference type="AlphaFoldDB" id="A0A5B7HCC7"/>